<dbReference type="InterPro" id="IPR016187">
    <property type="entry name" value="CTDL_fold"/>
</dbReference>
<evidence type="ECO:0000259" key="3">
    <source>
        <dbReference type="PROSITE" id="PS50041"/>
    </source>
</evidence>
<evidence type="ECO:0000256" key="2">
    <source>
        <dbReference type="SAM" id="SignalP"/>
    </source>
</evidence>
<proteinExistence type="predicted"/>
<dbReference type="SMART" id="SM00034">
    <property type="entry name" value="CLECT"/>
    <property type="match status" value="1"/>
</dbReference>
<dbReference type="InterPro" id="IPR016186">
    <property type="entry name" value="C-type_lectin-like/link_sf"/>
</dbReference>
<dbReference type="Bgee" id="ENSELUG00000010481">
    <property type="expression patterns" value="Expressed in stomach and 13 other cell types or tissues"/>
</dbReference>
<dbReference type="PRINTS" id="PR01504">
    <property type="entry name" value="PNCREATITSAP"/>
</dbReference>
<dbReference type="InterPro" id="IPR050111">
    <property type="entry name" value="C-type_lectin/snaclec_domain"/>
</dbReference>
<dbReference type="InterPro" id="IPR001304">
    <property type="entry name" value="C-type_lectin-like"/>
</dbReference>
<dbReference type="CDD" id="cd00037">
    <property type="entry name" value="CLECT"/>
    <property type="match status" value="1"/>
</dbReference>
<dbReference type="GeneTree" id="ENSGT01150000286973"/>
<dbReference type="SUPFAM" id="SSF56436">
    <property type="entry name" value="C-type lectin-like"/>
    <property type="match status" value="1"/>
</dbReference>
<feature type="signal peptide" evidence="2">
    <location>
        <begin position="1"/>
        <end position="17"/>
    </location>
</feature>
<dbReference type="Proteomes" id="UP000265140">
    <property type="component" value="Chromosome 19"/>
</dbReference>
<name>A0A3P8XZX1_ESOLU</name>
<organism evidence="4 5">
    <name type="scientific">Esox lucius</name>
    <name type="common">Northern pike</name>
    <dbReference type="NCBI Taxonomy" id="8010"/>
    <lineage>
        <taxon>Eukaryota</taxon>
        <taxon>Metazoa</taxon>
        <taxon>Chordata</taxon>
        <taxon>Craniata</taxon>
        <taxon>Vertebrata</taxon>
        <taxon>Euteleostomi</taxon>
        <taxon>Actinopterygii</taxon>
        <taxon>Neopterygii</taxon>
        <taxon>Teleostei</taxon>
        <taxon>Protacanthopterygii</taxon>
        <taxon>Esociformes</taxon>
        <taxon>Esocidae</taxon>
        <taxon>Esox</taxon>
    </lineage>
</organism>
<protein>
    <recommendedName>
        <fullName evidence="3">C-type lectin domain-containing protein</fullName>
    </recommendedName>
</protein>
<dbReference type="MEROPS" id="I63.001"/>
<dbReference type="PROSITE" id="PS50041">
    <property type="entry name" value="C_TYPE_LECTIN_2"/>
    <property type="match status" value="1"/>
</dbReference>
<dbReference type="InterPro" id="IPR018378">
    <property type="entry name" value="C-type_lectin_CS"/>
</dbReference>
<dbReference type="Gene3D" id="3.10.100.10">
    <property type="entry name" value="Mannose-Binding Protein A, subunit A"/>
    <property type="match status" value="1"/>
</dbReference>
<dbReference type="AlphaFoldDB" id="A0A3P8XZX1"/>
<dbReference type="Ensembl" id="ENSELUT00000002954.3">
    <property type="protein sequence ID" value="ENSELUP00000009952.2"/>
    <property type="gene ID" value="ENSELUG00000044373.1"/>
</dbReference>
<keyword evidence="2" id="KW-0732">Signal</keyword>
<reference evidence="4" key="2">
    <citation type="submission" date="2020-02" db="EMBL/GenBank/DDBJ databases">
        <title>Esox lucius (northern pike) genome, fEsoLuc1, primary haplotype.</title>
        <authorList>
            <person name="Myers G."/>
            <person name="Karagic N."/>
            <person name="Meyer A."/>
            <person name="Pippel M."/>
            <person name="Reichard M."/>
            <person name="Winkler S."/>
            <person name="Tracey A."/>
            <person name="Sims Y."/>
            <person name="Howe K."/>
            <person name="Rhie A."/>
            <person name="Formenti G."/>
            <person name="Durbin R."/>
            <person name="Fedrigo O."/>
            <person name="Jarvis E.D."/>
        </authorList>
    </citation>
    <scope>NUCLEOTIDE SEQUENCE [LARGE SCALE GENOMIC DNA]</scope>
</reference>
<evidence type="ECO:0000256" key="1">
    <source>
        <dbReference type="ARBA" id="ARBA00023157"/>
    </source>
</evidence>
<reference evidence="4" key="4">
    <citation type="submission" date="2025-09" db="UniProtKB">
        <authorList>
            <consortium name="Ensembl"/>
        </authorList>
    </citation>
    <scope>IDENTIFICATION</scope>
</reference>
<accession>A0A3P8XZX1</accession>
<evidence type="ECO:0000313" key="4">
    <source>
        <dbReference type="Ensembl" id="ENSELUP00000009952.2"/>
    </source>
</evidence>
<reference evidence="5" key="1">
    <citation type="journal article" date="2014" name="PLoS ONE">
        <title>The genome and linkage map of the northern pike (Esox lucius): conserved synteny revealed between the salmonid sister group and the Neoteleostei.</title>
        <authorList>
            <person name="Rondeau E.B."/>
            <person name="Minkley D.R."/>
            <person name="Leong J.S."/>
            <person name="Messmer A.M."/>
            <person name="Jantzen J.R."/>
            <person name="von Schalburg K.R."/>
            <person name="Lemon C."/>
            <person name="Bird N.H."/>
            <person name="Koop B.F."/>
        </authorList>
    </citation>
    <scope>NUCLEOTIDE SEQUENCE</scope>
</reference>
<feature type="chain" id="PRO_5044272952" description="C-type lectin domain-containing protein" evidence="2">
    <location>
        <begin position="18"/>
        <end position="169"/>
    </location>
</feature>
<evidence type="ECO:0000313" key="5">
    <source>
        <dbReference type="Proteomes" id="UP000265140"/>
    </source>
</evidence>
<keyword evidence="1" id="KW-1015">Disulfide bond</keyword>
<feature type="domain" description="C-type lectin" evidence="3">
    <location>
        <begin position="47"/>
        <end position="165"/>
    </location>
</feature>
<dbReference type="PROSITE" id="PS00615">
    <property type="entry name" value="C_TYPE_LECTIN_1"/>
    <property type="match status" value="1"/>
</dbReference>
<reference evidence="4" key="3">
    <citation type="submission" date="2025-08" db="UniProtKB">
        <authorList>
            <consortium name="Ensembl"/>
        </authorList>
    </citation>
    <scope>IDENTIFICATION</scope>
</reference>
<dbReference type="Pfam" id="PF00059">
    <property type="entry name" value="Lectin_C"/>
    <property type="match status" value="1"/>
</dbReference>
<sequence>MAMFNVLILLSTVVALGDFSALGNTKAVEEQEDWGWYRSCPFGWTKYHSHCYIYVGTQRTWPQAEKYCLSLGGNLVSIHNAGENEAVKNVVFRATNSYPWTWIGGSDAYENRVWFWSDGTRFDYSNWASGEPNNYFGREPCIQTNYGAGIWNDLRCESSLPSVCKLRHH</sequence>
<dbReference type="PANTHER" id="PTHR22803">
    <property type="entry name" value="MANNOSE, PHOSPHOLIPASE, LECTIN RECEPTOR RELATED"/>
    <property type="match status" value="1"/>
</dbReference>
<keyword evidence="5" id="KW-1185">Reference proteome</keyword>